<organism evidence="1 2">
    <name type="scientific">Moniliophthora roreri</name>
    <name type="common">Frosty pod rot fungus</name>
    <name type="synonym">Monilia roreri</name>
    <dbReference type="NCBI Taxonomy" id="221103"/>
    <lineage>
        <taxon>Eukaryota</taxon>
        <taxon>Fungi</taxon>
        <taxon>Dikarya</taxon>
        <taxon>Basidiomycota</taxon>
        <taxon>Agaricomycotina</taxon>
        <taxon>Agaricomycetes</taxon>
        <taxon>Agaricomycetidae</taxon>
        <taxon>Agaricales</taxon>
        <taxon>Marasmiineae</taxon>
        <taxon>Marasmiaceae</taxon>
        <taxon>Moniliophthora</taxon>
    </lineage>
</organism>
<evidence type="ECO:0000313" key="1">
    <source>
        <dbReference type="EMBL" id="KTB39339.1"/>
    </source>
</evidence>
<dbReference type="EMBL" id="LATX01001687">
    <property type="protein sequence ID" value="KTB39339.1"/>
    <property type="molecule type" value="Genomic_DNA"/>
</dbReference>
<gene>
    <name evidence="1" type="ORF">WG66_8083</name>
</gene>
<dbReference type="AlphaFoldDB" id="A0A0W0FSN0"/>
<proteinExistence type="predicted"/>
<accession>A0A0W0FSN0</accession>
<sequence>MGFIIVLIAPSSLPEAIIAIVDVGKILDARSLSSSVIFTQLSCRCCHRA</sequence>
<name>A0A0W0FSN0_MONRR</name>
<reference evidence="1 2" key="1">
    <citation type="submission" date="2015-12" db="EMBL/GenBank/DDBJ databases">
        <title>Draft genome sequence of Moniliophthora roreri, the causal agent of frosty pod rot of cacao.</title>
        <authorList>
            <person name="Aime M.C."/>
            <person name="Diaz-Valderrama J.R."/>
            <person name="Kijpornyongpan T."/>
            <person name="Phillips-Mora W."/>
        </authorList>
    </citation>
    <scope>NUCLEOTIDE SEQUENCE [LARGE SCALE GENOMIC DNA]</scope>
    <source>
        <strain evidence="1 2">MCA 2952</strain>
    </source>
</reference>
<comment type="caution">
    <text evidence="1">The sequence shown here is derived from an EMBL/GenBank/DDBJ whole genome shotgun (WGS) entry which is preliminary data.</text>
</comment>
<protein>
    <submittedName>
        <fullName evidence="1">Uncharacterized protein</fullName>
    </submittedName>
</protein>
<evidence type="ECO:0000313" key="2">
    <source>
        <dbReference type="Proteomes" id="UP000054988"/>
    </source>
</evidence>
<dbReference type="Proteomes" id="UP000054988">
    <property type="component" value="Unassembled WGS sequence"/>
</dbReference>